<evidence type="ECO:0000313" key="10">
    <source>
        <dbReference type="Proteomes" id="UP000199126"/>
    </source>
</evidence>
<evidence type="ECO:0000256" key="7">
    <source>
        <dbReference type="RuleBase" id="RU363032"/>
    </source>
</evidence>
<dbReference type="GO" id="GO:0005886">
    <property type="term" value="C:plasma membrane"/>
    <property type="evidence" value="ECO:0007669"/>
    <property type="project" value="UniProtKB-SubCell"/>
</dbReference>
<dbReference type="Proteomes" id="UP000199126">
    <property type="component" value="Unassembled WGS sequence"/>
</dbReference>
<comment type="subcellular location">
    <subcellularLocation>
        <location evidence="1 7">Cell membrane</location>
        <topology evidence="1 7">Multi-pass membrane protein</topology>
    </subcellularLocation>
</comment>
<feature type="domain" description="ABC transmembrane type-1" evidence="8">
    <location>
        <begin position="85"/>
        <end position="276"/>
    </location>
</feature>
<keyword evidence="10" id="KW-1185">Reference proteome</keyword>
<dbReference type="GO" id="GO:0055085">
    <property type="term" value="P:transmembrane transport"/>
    <property type="evidence" value="ECO:0007669"/>
    <property type="project" value="InterPro"/>
</dbReference>
<dbReference type="InterPro" id="IPR035906">
    <property type="entry name" value="MetI-like_sf"/>
</dbReference>
<keyword evidence="4 7" id="KW-0812">Transmembrane</keyword>
<dbReference type="OrthoDB" id="57451at2157"/>
<evidence type="ECO:0000259" key="8">
    <source>
        <dbReference type="PROSITE" id="PS50928"/>
    </source>
</evidence>
<dbReference type="EMBL" id="FODV01000017">
    <property type="protein sequence ID" value="SEP16066.1"/>
    <property type="molecule type" value="Genomic_DNA"/>
</dbReference>
<keyword evidence="9" id="KW-0762">Sugar transport</keyword>
<dbReference type="InterPro" id="IPR000515">
    <property type="entry name" value="MetI-like"/>
</dbReference>
<evidence type="ECO:0000313" key="9">
    <source>
        <dbReference type="EMBL" id="SEP16066.1"/>
    </source>
</evidence>
<dbReference type="Pfam" id="PF00528">
    <property type="entry name" value="BPD_transp_1"/>
    <property type="match status" value="1"/>
</dbReference>
<evidence type="ECO:0000256" key="6">
    <source>
        <dbReference type="ARBA" id="ARBA00023136"/>
    </source>
</evidence>
<dbReference type="PANTHER" id="PTHR43744">
    <property type="entry name" value="ABC TRANSPORTER PERMEASE PROTEIN MG189-RELATED-RELATED"/>
    <property type="match status" value="1"/>
</dbReference>
<feature type="transmembrane region" description="Helical" evidence="7">
    <location>
        <begin position="195"/>
        <end position="217"/>
    </location>
</feature>
<feature type="transmembrane region" description="Helical" evidence="7">
    <location>
        <begin position="155"/>
        <end position="174"/>
    </location>
</feature>
<feature type="transmembrane region" description="Helical" evidence="7">
    <location>
        <begin position="26"/>
        <end position="51"/>
    </location>
</feature>
<keyword evidence="5 7" id="KW-1133">Transmembrane helix</keyword>
<dbReference type="RefSeq" id="WP_089827210.1">
    <property type="nucleotide sequence ID" value="NZ_FODV01000017.1"/>
</dbReference>
<evidence type="ECO:0000256" key="2">
    <source>
        <dbReference type="ARBA" id="ARBA00022448"/>
    </source>
</evidence>
<dbReference type="Gene3D" id="1.10.3720.10">
    <property type="entry name" value="MetI-like"/>
    <property type="match status" value="1"/>
</dbReference>
<dbReference type="PROSITE" id="PS50928">
    <property type="entry name" value="ABC_TM1"/>
    <property type="match status" value="1"/>
</dbReference>
<reference evidence="10" key="1">
    <citation type="submission" date="2016-10" db="EMBL/GenBank/DDBJ databases">
        <authorList>
            <person name="Varghese N."/>
            <person name="Submissions S."/>
        </authorList>
    </citation>
    <scope>NUCLEOTIDE SEQUENCE [LARGE SCALE GENOMIC DNA]</scope>
    <source>
        <strain evidence="10">CGMCC 1.10121</strain>
    </source>
</reference>
<gene>
    <name evidence="9" type="ORF">SAMN04487948_11779</name>
</gene>
<dbReference type="PANTHER" id="PTHR43744:SF12">
    <property type="entry name" value="ABC TRANSPORTER PERMEASE PROTEIN MG189-RELATED"/>
    <property type="match status" value="1"/>
</dbReference>
<keyword evidence="2 7" id="KW-0813">Transport</keyword>
<comment type="similarity">
    <text evidence="7">Belongs to the binding-protein-dependent transport system permease family.</text>
</comment>
<keyword evidence="3" id="KW-1003">Cell membrane</keyword>
<feature type="transmembrane region" description="Helical" evidence="7">
    <location>
        <begin position="122"/>
        <end position="149"/>
    </location>
</feature>
<evidence type="ECO:0000256" key="4">
    <source>
        <dbReference type="ARBA" id="ARBA00022692"/>
    </source>
</evidence>
<feature type="transmembrane region" description="Helical" evidence="7">
    <location>
        <begin position="258"/>
        <end position="276"/>
    </location>
</feature>
<sequence>MSLESEDTGVFASSHQRLSELSGMQILAYVVLTLGVVLPVFPFALMVSMSFKPTNEIYSLNVIPTDFTLAHYRFLLENVPIARQFLNSVIVTGAVVVSVVITSCIVAYSLAKLDWFGRDITYNFILATMMIPGVLLLIPQFVVIVWLGWVNSYEAMIAPFAISSFGIFLLTQFFKQFPDSLIDAARMDGCNELDIIFRIILPNSMPAIATVAIFTFMNRWNQMLWDLIVVKNESMYTLPVSITLFAKTGLYGNSMGPLMAGATLLALPTILLFLLLRRYFIKGVTMSGLKV</sequence>
<accession>A0A1H8VKZ7</accession>
<keyword evidence="6 7" id="KW-0472">Membrane</keyword>
<evidence type="ECO:0000256" key="1">
    <source>
        <dbReference type="ARBA" id="ARBA00004651"/>
    </source>
</evidence>
<evidence type="ECO:0000256" key="5">
    <source>
        <dbReference type="ARBA" id="ARBA00022989"/>
    </source>
</evidence>
<dbReference type="SUPFAM" id="SSF161098">
    <property type="entry name" value="MetI-like"/>
    <property type="match status" value="1"/>
</dbReference>
<organism evidence="9 10">
    <name type="scientific">Halogranum amylolyticum</name>
    <dbReference type="NCBI Taxonomy" id="660520"/>
    <lineage>
        <taxon>Archaea</taxon>
        <taxon>Methanobacteriati</taxon>
        <taxon>Methanobacteriota</taxon>
        <taxon>Stenosarchaea group</taxon>
        <taxon>Halobacteria</taxon>
        <taxon>Halobacteriales</taxon>
        <taxon>Haloferacaceae</taxon>
    </lineage>
</organism>
<name>A0A1H8VKZ7_9EURY</name>
<protein>
    <submittedName>
        <fullName evidence="9">Multiple sugar transport system permease protein</fullName>
    </submittedName>
</protein>
<proteinExistence type="inferred from homology"/>
<dbReference type="AlphaFoldDB" id="A0A1H8VKZ7"/>
<feature type="transmembrane region" description="Helical" evidence="7">
    <location>
        <begin position="85"/>
        <end position="110"/>
    </location>
</feature>
<evidence type="ECO:0000256" key="3">
    <source>
        <dbReference type="ARBA" id="ARBA00022475"/>
    </source>
</evidence>
<dbReference type="CDD" id="cd06261">
    <property type="entry name" value="TM_PBP2"/>
    <property type="match status" value="1"/>
</dbReference>